<dbReference type="GO" id="GO:0016853">
    <property type="term" value="F:isomerase activity"/>
    <property type="evidence" value="ECO:0007669"/>
    <property type="project" value="UniProtKB-ARBA"/>
</dbReference>
<dbReference type="Gene3D" id="3.90.850.10">
    <property type="entry name" value="Fumarylacetoacetase-like, C-terminal domain"/>
    <property type="match status" value="1"/>
</dbReference>
<proteinExistence type="predicted"/>
<dbReference type="PANTHER" id="PTHR11820">
    <property type="entry name" value="ACYLPYRUVASE"/>
    <property type="match status" value="1"/>
</dbReference>
<gene>
    <name evidence="3" type="ORF">BJEO58_01089</name>
</gene>
<dbReference type="SUPFAM" id="SSF56529">
    <property type="entry name" value="FAH"/>
    <property type="match status" value="1"/>
</dbReference>
<dbReference type="GO" id="GO:0019752">
    <property type="term" value="P:carboxylic acid metabolic process"/>
    <property type="evidence" value="ECO:0007669"/>
    <property type="project" value="UniProtKB-ARBA"/>
</dbReference>
<name>A0A2H1L3L9_9MICO</name>
<accession>A0A2H1L3L9</accession>
<keyword evidence="4" id="KW-1185">Reference proteome</keyword>
<dbReference type="OrthoDB" id="9805307at2"/>
<evidence type="ECO:0000313" key="4">
    <source>
        <dbReference type="Proteomes" id="UP000234462"/>
    </source>
</evidence>
<dbReference type="PANTHER" id="PTHR11820:SF112">
    <property type="entry name" value="FUMARYLACETOACETATE HYDROLASE FAMILY PROTEIN (AFU_ORTHOLOGUE AFUA_1G02370)-RELATED"/>
    <property type="match status" value="1"/>
</dbReference>
<dbReference type="InterPro" id="IPR036663">
    <property type="entry name" value="Fumarylacetoacetase_C_sf"/>
</dbReference>
<evidence type="ECO:0000256" key="1">
    <source>
        <dbReference type="ARBA" id="ARBA00022723"/>
    </source>
</evidence>
<organism evidence="3 4">
    <name type="scientific">Brevibacterium jeotgali</name>
    <dbReference type="NCBI Taxonomy" id="1262550"/>
    <lineage>
        <taxon>Bacteria</taxon>
        <taxon>Bacillati</taxon>
        <taxon>Actinomycetota</taxon>
        <taxon>Actinomycetes</taxon>
        <taxon>Micrococcales</taxon>
        <taxon>Brevibacteriaceae</taxon>
        <taxon>Brevibacterium</taxon>
    </lineage>
</organism>
<evidence type="ECO:0000313" key="3">
    <source>
        <dbReference type="EMBL" id="SMY11504.1"/>
    </source>
</evidence>
<keyword evidence="1" id="KW-0479">Metal-binding</keyword>
<reference evidence="4" key="1">
    <citation type="submission" date="2017-03" db="EMBL/GenBank/DDBJ databases">
        <authorList>
            <person name="Monnet C."/>
        </authorList>
    </citation>
    <scope>NUCLEOTIDE SEQUENCE [LARGE SCALE GENOMIC DNA]</scope>
    <source>
        <strain evidence="4">SJ5-8</strain>
    </source>
</reference>
<dbReference type="AlphaFoldDB" id="A0A2H1L3L9"/>
<dbReference type="Proteomes" id="UP000234462">
    <property type="component" value="Unassembled WGS sequence"/>
</dbReference>
<feature type="domain" description="Fumarylacetoacetase-like C-terminal" evidence="2">
    <location>
        <begin position="74"/>
        <end position="278"/>
    </location>
</feature>
<dbReference type="Pfam" id="PF01557">
    <property type="entry name" value="FAA_hydrolase"/>
    <property type="match status" value="1"/>
</dbReference>
<evidence type="ECO:0000259" key="2">
    <source>
        <dbReference type="Pfam" id="PF01557"/>
    </source>
</evidence>
<dbReference type="InterPro" id="IPR011234">
    <property type="entry name" value="Fumarylacetoacetase-like_C"/>
</dbReference>
<dbReference type="GO" id="GO:0046872">
    <property type="term" value="F:metal ion binding"/>
    <property type="evidence" value="ECO:0007669"/>
    <property type="project" value="UniProtKB-KW"/>
</dbReference>
<dbReference type="FunFam" id="3.90.850.10:FF:000002">
    <property type="entry name" value="2-hydroxyhepta-2,4-diene-1,7-dioate isomerase"/>
    <property type="match status" value="1"/>
</dbReference>
<sequence length="280" mass="29360">MKLARTLVDGTPTFILSEDGDRWVAASSVIPAAESYADLVASLQDGISNDDLLSAPEVAPSEFLPPTGALDKSIAIGKNYVAHVEETGSDIPTHPVVFSKFPSSFAGATGDIVVDSGVTSKVDYEVELVVVIGKEAKNVSKEDALSVVAGYTVGNDVSARDCQRRDGQFDYAKGMDTFGPIGPWITSADEVADAGALRISSAVNGQTRQNADTSLMIFPIDVLIEHLSRVITLKPGDLIWTGTPAGVALGMDASAFLKDGDVISCEIEGLGELSNTVVVR</sequence>
<dbReference type="RefSeq" id="WP_101588418.1">
    <property type="nucleotide sequence ID" value="NZ_FXZM01000004.1"/>
</dbReference>
<dbReference type="EMBL" id="FXZM01000004">
    <property type="protein sequence ID" value="SMY11504.1"/>
    <property type="molecule type" value="Genomic_DNA"/>
</dbReference>
<protein>
    <submittedName>
        <fullName evidence="3">2-keto-4-pentenoate hydratase/2-oxohepta-3-ene-1,7-dioic acid hydratase (Catechol pathway)</fullName>
    </submittedName>
</protein>